<comment type="subcellular location">
    <subcellularLocation>
        <location evidence="1">Golgi apparatus membrane</location>
        <topology evidence="1">Peripheral membrane protein</topology>
    </subcellularLocation>
</comment>
<keyword evidence="11" id="KW-1185">Reference proteome</keyword>
<evidence type="ECO:0000313" key="10">
    <source>
        <dbReference type="EMBL" id="QID79650.1"/>
    </source>
</evidence>
<dbReference type="GO" id="GO:0000139">
    <property type="term" value="C:Golgi membrane"/>
    <property type="evidence" value="ECO:0007669"/>
    <property type="project" value="UniProtKB-SubCell"/>
</dbReference>
<keyword evidence="5" id="KW-0333">Golgi apparatus</keyword>
<dbReference type="Proteomes" id="UP000501346">
    <property type="component" value="Chromosome ScVII"/>
</dbReference>
<sequence>MVNSHSRNFSQGEMDFLNDDELDLDLPVTAEISKELFATEIEKYRESETNGTDVDNFDVDRFLVQKNFHYLPLDSLIRDLSGLSQKMVQTLLEQIRSNYDDYLTFSNTYTDEENETLINLEKTQSDLQKFMTQLDHLIKDDISNTQEIIKDVLEYLKKLDEIYGSLRNHSQLTEALSLGKRLSKSLHEMCGIEPLEEEICSGLIEQLYKLITASRRILESCADSNSPYIHHLRNDYQDLLQEFQISLKILTEKCLENPSSLQNLSLTLVSTIKTA</sequence>
<evidence type="ECO:0000256" key="4">
    <source>
        <dbReference type="ARBA" id="ARBA00022927"/>
    </source>
</evidence>
<feature type="domain" description="Conserved oligomeric Golgi complex subunit 2 N-terminal" evidence="8">
    <location>
        <begin position="54"/>
        <end position="114"/>
    </location>
</feature>
<dbReference type="Gene3D" id="1.20.58.1240">
    <property type="match status" value="1"/>
</dbReference>
<evidence type="ECO:0000256" key="3">
    <source>
        <dbReference type="ARBA" id="ARBA00022448"/>
    </source>
</evidence>
<feature type="domain" description="Conserved oligomeric Golgi complex subunit 2 C-terminal" evidence="9">
    <location>
        <begin position="126"/>
        <end position="264"/>
    </location>
</feature>
<keyword evidence="3" id="KW-0813">Transport</keyword>
<protein>
    <recommendedName>
        <fullName evidence="2">Conserved oligomeric Golgi complex subunit 2</fullName>
    </recommendedName>
    <alternativeName>
        <fullName evidence="7">Component of oligomeric Golgi complex 2</fullName>
    </alternativeName>
</protein>
<dbReference type="InterPro" id="IPR024602">
    <property type="entry name" value="COG_su2_N"/>
</dbReference>
<evidence type="ECO:0000256" key="2">
    <source>
        <dbReference type="ARBA" id="ARBA00020977"/>
    </source>
</evidence>
<evidence type="ECO:0000256" key="5">
    <source>
        <dbReference type="ARBA" id="ARBA00023034"/>
    </source>
</evidence>
<dbReference type="InterPro" id="IPR054494">
    <property type="entry name" value="COG2_C"/>
</dbReference>
<dbReference type="Pfam" id="PF22431">
    <property type="entry name" value="COG2p_C"/>
    <property type="match status" value="1"/>
</dbReference>
<organism evidence="10 11">
    <name type="scientific">Saccharomyces pastorianus</name>
    <name type="common">Lager yeast</name>
    <name type="synonym">Saccharomyces cerevisiae x Saccharomyces eubayanus</name>
    <dbReference type="NCBI Taxonomy" id="27292"/>
    <lineage>
        <taxon>Eukaryota</taxon>
        <taxon>Fungi</taxon>
        <taxon>Dikarya</taxon>
        <taxon>Ascomycota</taxon>
        <taxon>Saccharomycotina</taxon>
        <taxon>Saccharomycetes</taxon>
        <taxon>Saccharomycetales</taxon>
        <taxon>Saccharomycetaceae</taxon>
        <taxon>Saccharomyces</taxon>
    </lineage>
</organism>
<evidence type="ECO:0000256" key="6">
    <source>
        <dbReference type="ARBA" id="ARBA00023136"/>
    </source>
</evidence>
<dbReference type="AlphaFoldDB" id="A0A6C1DSR7"/>
<accession>A0A6C1DSR7</accession>
<proteinExistence type="predicted"/>
<dbReference type="GO" id="GO:0015031">
    <property type="term" value="P:protein transport"/>
    <property type="evidence" value="ECO:0007669"/>
    <property type="project" value="UniProtKB-KW"/>
</dbReference>
<dbReference type="Pfam" id="PF06148">
    <property type="entry name" value="COG2_N"/>
    <property type="match status" value="1"/>
</dbReference>
<name>A0A6C1DSR7_SACPS</name>
<evidence type="ECO:0000313" key="11">
    <source>
        <dbReference type="Proteomes" id="UP000501346"/>
    </source>
</evidence>
<keyword evidence="4" id="KW-0653">Protein transport</keyword>
<evidence type="ECO:0000256" key="7">
    <source>
        <dbReference type="ARBA" id="ARBA00031344"/>
    </source>
</evidence>
<keyword evidence="6" id="KW-0472">Membrane</keyword>
<reference evidence="10 11" key="1">
    <citation type="journal article" date="2019" name="BMC Genomics">
        <title>Chromosome level assembly and comparative genome analysis confirm lager-brewing yeasts originated from a single hybridization.</title>
        <authorList>
            <person name="Salazar A.N."/>
            <person name="Gorter de Vries A.R."/>
            <person name="van den Broek M."/>
            <person name="Brouwers N."/>
            <person name="de la Torre Cortes P."/>
            <person name="Kuijpers N.G.A."/>
            <person name="Daran J.G."/>
            <person name="Abeel T."/>
        </authorList>
    </citation>
    <scope>NUCLEOTIDE SEQUENCE [LARGE SCALE GENOMIC DNA]</scope>
    <source>
        <strain evidence="10 11">CBS 1483</strain>
    </source>
</reference>
<dbReference type="EMBL" id="CP048988">
    <property type="protein sequence ID" value="QID79650.1"/>
    <property type="molecule type" value="Genomic_DNA"/>
</dbReference>
<evidence type="ECO:0000256" key="1">
    <source>
        <dbReference type="ARBA" id="ARBA00004395"/>
    </source>
</evidence>
<evidence type="ECO:0000259" key="9">
    <source>
        <dbReference type="Pfam" id="PF22431"/>
    </source>
</evidence>
<dbReference type="OrthoDB" id="4034328at2759"/>
<evidence type="ECO:0000259" key="8">
    <source>
        <dbReference type="Pfam" id="PF06148"/>
    </source>
</evidence>
<gene>
    <name evidence="10" type="primary">COG2_1</name>
    <name evidence="10" type="ORF">GRS66_001930</name>
</gene>